<organismHost>
    <name type="scientific">Acanthamoeba polyphaga</name>
    <name type="common">Amoeba</name>
    <dbReference type="NCBI Taxonomy" id="5757"/>
</organismHost>
<organism evidence="2 3">
    <name type="scientific">Acanthamoeba polyphaga mimivirus</name>
    <name type="common">APMV</name>
    <dbReference type="NCBI Taxonomy" id="212035"/>
    <lineage>
        <taxon>Viruses</taxon>
        <taxon>Varidnaviria</taxon>
        <taxon>Bamfordvirae</taxon>
        <taxon>Nucleocytoviricota</taxon>
        <taxon>Megaviricetes</taxon>
        <taxon>Imitervirales</taxon>
        <taxon>Mimiviridae</taxon>
        <taxon>Megamimivirinae</taxon>
        <taxon>Mimivirus</taxon>
        <taxon>Mimivirus bradfordmassiliense</taxon>
    </lineage>
</organism>
<dbReference type="EMBL" id="KM982401">
    <property type="protein sequence ID" value="AKI79057.1"/>
    <property type="molecule type" value="Genomic_DNA"/>
</dbReference>
<feature type="transmembrane region" description="Helical" evidence="1">
    <location>
        <begin position="73"/>
        <end position="95"/>
    </location>
</feature>
<keyword evidence="1" id="KW-0472">Membrane</keyword>
<proteinExistence type="predicted"/>
<feature type="transmembrane region" description="Helical" evidence="1">
    <location>
        <begin position="102"/>
        <end position="123"/>
    </location>
</feature>
<feature type="transmembrane region" description="Helical" evidence="1">
    <location>
        <begin position="33"/>
        <end position="53"/>
    </location>
</feature>
<evidence type="ECO:0000256" key="1">
    <source>
        <dbReference type="SAM" id="Phobius"/>
    </source>
</evidence>
<dbReference type="Proteomes" id="UP000241474">
    <property type="component" value="Segment"/>
</dbReference>
<sequence>MCWNYQVSLIFSVIYIVTNSYYVIKRPLYWKQYLLFGCFYLTMEVFQTLQWLFGNVYSDSMYGQSVCNSVNVNYTIVAFILIWLQPILFSVIGYQTTTTNKWFFGALTVLNCFVFFYGLKLLYGGFEKPDYYTISNSIFGSLTCTNEGETGHLVWRFKPKTLDVFPNHLTYIILCIISFVMYENNATRVIGLGWLLSLIITKLVLAPTLVEVASSWCLLSIIANLLIVGYVHISTGIYLTSQ</sequence>
<reference evidence="2 3" key="1">
    <citation type="submission" date="2014-10" db="EMBL/GenBank/DDBJ databases">
        <title>Pan-genome analysis of Brazilian lineage A amoebal mimiviruses.</title>
        <authorList>
            <person name="Assis F.L."/>
            <person name="Abrahao J.S."/>
            <person name="Kroon E.G."/>
            <person name="Dornas F.P."/>
            <person name="Andrade K.R."/>
            <person name="Borato P.V.M."/>
            <person name="Pilotto M.R."/>
            <person name="Benamar S."/>
            <person name="LaScola B."/>
            <person name="Colson P."/>
        </authorList>
    </citation>
    <scope>NUCLEOTIDE SEQUENCE [LARGE SCALE GENOMIC DNA]</scope>
    <source>
        <strain evidence="2 3">Oyster</strain>
    </source>
</reference>
<evidence type="ECO:0008006" key="4">
    <source>
        <dbReference type="Google" id="ProtNLM"/>
    </source>
</evidence>
<name>A0A0G2Y5P9_MIMIV</name>
<feature type="transmembrane region" description="Helical" evidence="1">
    <location>
        <begin position="189"/>
        <end position="210"/>
    </location>
</feature>
<keyword evidence="1" id="KW-1133">Transmembrane helix</keyword>
<feature type="transmembrane region" description="Helical" evidence="1">
    <location>
        <begin position="164"/>
        <end position="182"/>
    </location>
</feature>
<feature type="transmembrane region" description="Helical" evidence="1">
    <location>
        <begin position="6"/>
        <end position="24"/>
    </location>
</feature>
<keyword evidence="1" id="KW-0812">Transmembrane</keyword>
<evidence type="ECO:0000313" key="2">
    <source>
        <dbReference type="EMBL" id="AKI79057.1"/>
    </source>
</evidence>
<evidence type="ECO:0000313" key="3">
    <source>
        <dbReference type="Proteomes" id="UP000241474"/>
    </source>
</evidence>
<accession>A0A0G2Y5P9</accession>
<feature type="transmembrane region" description="Helical" evidence="1">
    <location>
        <begin position="216"/>
        <end position="239"/>
    </location>
</feature>
<protein>
    <recommendedName>
        <fullName evidence="4">Transmembrane protein</fullName>
    </recommendedName>
</protein>